<dbReference type="InterPro" id="IPR016164">
    <property type="entry name" value="FAD-linked_Oxase-like_C"/>
</dbReference>
<organism evidence="4">
    <name type="scientific">marine sediment metagenome</name>
    <dbReference type="NCBI Taxonomy" id="412755"/>
    <lineage>
        <taxon>unclassified sequences</taxon>
        <taxon>metagenomes</taxon>
        <taxon>ecological metagenomes</taxon>
    </lineage>
</organism>
<comment type="caution">
    <text evidence="4">The sequence shown here is derived from an EMBL/GenBank/DDBJ whole genome shotgun (WGS) entry which is preliminary data.</text>
</comment>
<reference evidence="4" key="1">
    <citation type="journal article" date="2015" name="Nature">
        <title>Complex archaea that bridge the gap between prokaryotes and eukaryotes.</title>
        <authorList>
            <person name="Spang A."/>
            <person name="Saw J.H."/>
            <person name="Jorgensen S.L."/>
            <person name="Zaremba-Niedzwiedzka K."/>
            <person name="Martijn J."/>
            <person name="Lind A.E."/>
            <person name="van Eijk R."/>
            <person name="Schleper C."/>
            <person name="Guy L."/>
            <person name="Ettema T.J."/>
        </authorList>
    </citation>
    <scope>NUCLEOTIDE SEQUENCE</scope>
</reference>
<evidence type="ECO:0000256" key="1">
    <source>
        <dbReference type="ARBA" id="ARBA00022630"/>
    </source>
</evidence>
<accession>A0A0F9NGS5</accession>
<dbReference type="InterPro" id="IPR006094">
    <property type="entry name" value="Oxid_FAD_bind_N"/>
</dbReference>
<protein>
    <recommendedName>
        <fullName evidence="3">FAD-binding PCMH-type domain-containing protein</fullName>
    </recommendedName>
</protein>
<dbReference type="GO" id="GO:0008720">
    <property type="term" value="F:D-lactate dehydrogenase (NAD+) activity"/>
    <property type="evidence" value="ECO:0007669"/>
    <property type="project" value="TreeGrafter"/>
</dbReference>
<keyword evidence="2" id="KW-0274">FAD</keyword>
<dbReference type="AlphaFoldDB" id="A0A0F9NGS5"/>
<proteinExistence type="predicted"/>
<dbReference type="InterPro" id="IPR036318">
    <property type="entry name" value="FAD-bd_PCMH-like_sf"/>
</dbReference>
<evidence type="ECO:0000259" key="3">
    <source>
        <dbReference type="PROSITE" id="PS51387"/>
    </source>
</evidence>
<dbReference type="SUPFAM" id="SSF56176">
    <property type="entry name" value="FAD-binding/transporter-associated domain-like"/>
    <property type="match status" value="1"/>
</dbReference>
<name>A0A0F9NGS5_9ZZZZ</name>
<gene>
    <name evidence="4" type="ORF">LCGC14_0968720</name>
</gene>
<dbReference type="GO" id="GO:0004458">
    <property type="term" value="F:D-lactate dehydrogenase (cytochrome) activity"/>
    <property type="evidence" value="ECO:0007669"/>
    <property type="project" value="TreeGrafter"/>
</dbReference>
<feature type="domain" description="FAD-binding PCMH-type" evidence="3">
    <location>
        <begin position="38"/>
        <end position="230"/>
    </location>
</feature>
<dbReference type="InterPro" id="IPR016166">
    <property type="entry name" value="FAD-bd_PCMH"/>
</dbReference>
<evidence type="ECO:0000313" key="4">
    <source>
        <dbReference type="EMBL" id="KKN17149.1"/>
    </source>
</evidence>
<dbReference type="Pfam" id="PF01565">
    <property type="entry name" value="FAD_binding_4"/>
    <property type="match status" value="1"/>
</dbReference>
<dbReference type="GO" id="GO:1903457">
    <property type="term" value="P:lactate catabolic process"/>
    <property type="evidence" value="ECO:0007669"/>
    <property type="project" value="TreeGrafter"/>
</dbReference>
<dbReference type="PROSITE" id="PS51387">
    <property type="entry name" value="FAD_PCMH"/>
    <property type="match status" value="1"/>
</dbReference>
<dbReference type="InterPro" id="IPR016169">
    <property type="entry name" value="FAD-bd_PCMH_sub2"/>
</dbReference>
<dbReference type="PANTHER" id="PTHR11748">
    <property type="entry name" value="D-LACTATE DEHYDROGENASE"/>
    <property type="match status" value="1"/>
</dbReference>
<dbReference type="GO" id="GO:0071949">
    <property type="term" value="F:FAD binding"/>
    <property type="evidence" value="ECO:0007669"/>
    <property type="project" value="InterPro"/>
</dbReference>
<keyword evidence="1" id="KW-0285">Flavoprotein</keyword>
<evidence type="ECO:0000256" key="2">
    <source>
        <dbReference type="ARBA" id="ARBA00022827"/>
    </source>
</evidence>
<sequence>MFIISKVKNAYKEIEDILGSDFVSDKDFMKAAYSRNVDPAFPDRWADIIVRPETTEEVSDIVKIANKYKIRIVPRGGGADLVGGSVTEEGILLDLTRMNQIHEINVDDYYCVVGCGITWGSMLSELQKKGMTTGILGPGSGYSATIGGGLSNATVGFCSTKYGVVPDICLGVEVVLPNPEGTIIRTGAASNQYATPFCRYGVSPDFTGLFMGDCGVMGVKTKAFLRLFPNPPYKARRYYMLLKDDYNKVFALAHKLRKEVGDGLNDLMVAPFILATLLSAQATNKPSKGAKITGPVVSITLEATDQRILDVYLEIVDKIMLKDDACRPFEYQEIDLDIVLSKDWKFTLKEEFNFFQKYISTAPPKSSCTTCHKVAISKLSESVQKGVQFNVDHQKEFPPKNPPYPIFASFLMFLPNGNCVIVGGLGGDNTDENRETTMKIWHKKIRHQARYGGAHYWLGESISQSIVEAGAFTPEYMQFFKDMKKAVDPNYLLSPNKFHMYSYDHDYTQHLVKDE</sequence>
<dbReference type="PANTHER" id="PTHR11748:SF118">
    <property type="entry name" value="ALKYLDIHYDROXYACETONEPHOSPHATE SYNTHASE (PRECURSOR)"/>
    <property type="match status" value="1"/>
</dbReference>
<dbReference type="SUPFAM" id="SSF55103">
    <property type="entry name" value="FAD-linked oxidases, C-terminal domain"/>
    <property type="match status" value="1"/>
</dbReference>
<dbReference type="Gene3D" id="3.30.465.10">
    <property type="match status" value="1"/>
</dbReference>
<dbReference type="EMBL" id="LAZR01003550">
    <property type="protein sequence ID" value="KKN17149.1"/>
    <property type="molecule type" value="Genomic_DNA"/>
</dbReference>